<keyword evidence="4" id="KW-0479">Metal-binding</keyword>
<dbReference type="InterPro" id="IPR015932">
    <property type="entry name" value="Aconitase_dom2"/>
</dbReference>
<evidence type="ECO:0000256" key="4">
    <source>
        <dbReference type="ARBA" id="ARBA00022723"/>
    </source>
</evidence>
<dbReference type="GO" id="GO:0046872">
    <property type="term" value="F:metal ion binding"/>
    <property type="evidence" value="ECO:0007669"/>
    <property type="project" value="UniProtKB-KW"/>
</dbReference>
<dbReference type="RefSeq" id="WP_084115226.1">
    <property type="nucleotide sequence ID" value="NZ_FWXH01000004.1"/>
</dbReference>
<comment type="cofactor">
    <cofactor evidence="1">
        <name>[4Fe-4S] cluster</name>
        <dbReference type="ChEBI" id="CHEBI:49883"/>
    </cofactor>
</comment>
<name>A0A1W1XFY1_9CLOT</name>
<evidence type="ECO:0000256" key="1">
    <source>
        <dbReference type="ARBA" id="ARBA00001966"/>
    </source>
</evidence>
<proteinExistence type="inferred from homology"/>
<gene>
    <name evidence="9" type="ORF">SAMN02745134_01750</name>
</gene>
<dbReference type="AlphaFoldDB" id="A0A1W1XFY1"/>
<comment type="subunit">
    <text evidence="3">Monomer.</text>
</comment>
<dbReference type="InterPro" id="IPR050926">
    <property type="entry name" value="Aconitase/IPM_isomerase"/>
</dbReference>
<sequence>MVEIINKGAYLYKNQAILGYDDNLNTDDITSFLIAKGEISSNLNNILNKDLARKNTISYDILTSHNTSDNPKKLKIKFDALASHDITYVAITQTAKASGLKEFPIPYVLTNCHNSLCAIGGTINEDDHVFGLSAAKKYGGIYVPPHEAVIHQYMREMMSKCGSMILGSDSHTRYGALGTMAIGEGGPELVKQLLSKTYDVDSPEVIAIYLEGKPKLGVGPQDVALAIIGAVFKNGFVKNKIMEFVGPGIANLSADYRIGIDVMTTETTCLSSIWCTDDKIKEFYAIHGRTDAYEKLEPKAVAYYDGLVKVDLSKIEPMIALPFHPSNVFSIAELNKNAKQILSMIEEQEREKIDNPNACFNLTNKIVDGKIKVDQGIIAGCSGGTFENICIASEIINNHSVGNDYFNLSVYPASQPIYLELIRNGAIAKLMSAGAVVKTAFCGPCFGAGDVPSNGALSIRHTTRNFPSREGSKPGLGQISSVALMDAQSIAATAINGGILTPATEISIPEVNVSYHFDSSVYKNRVYNGYKKPEKQSELKYGPNITDWPEMLPLQDKILLKMCSVIMDPVTTTDELIPSGETSSYRSNPLKLAEFALSRKDPNYVQRTKDVQSVENNRQKLLKDDNSADISEIKAVIEKINSDSLDDDLLTNTAKNIQFGSVIFAIKPGDGSAREQAASSQKVLGGLANIAEEYATKRYRSNLVNWGMLPFTIDPSANIKFNVGDYVYVEGIIDAIKNSYEEIDALLISSNTRKGIKLKISNLTDDEKKIVLSGSLINFYGTEI</sequence>
<dbReference type="GO" id="GO:0003994">
    <property type="term" value="F:aconitate hydratase activity"/>
    <property type="evidence" value="ECO:0007669"/>
    <property type="project" value="TreeGrafter"/>
</dbReference>
<dbReference type="InterPro" id="IPR036008">
    <property type="entry name" value="Aconitase_4Fe-4S_dom"/>
</dbReference>
<dbReference type="UniPathway" id="UPA00223"/>
<dbReference type="InterPro" id="IPR015931">
    <property type="entry name" value="Acnase/IPM_dHydase_lsu_aba_1/3"/>
</dbReference>
<dbReference type="GO" id="GO:0006099">
    <property type="term" value="P:tricarboxylic acid cycle"/>
    <property type="evidence" value="ECO:0007669"/>
    <property type="project" value="UniProtKB-UniPathway"/>
</dbReference>
<dbReference type="SUPFAM" id="SSF52016">
    <property type="entry name" value="LeuD/IlvD-like"/>
    <property type="match status" value="1"/>
</dbReference>
<dbReference type="InterPro" id="IPR015928">
    <property type="entry name" value="Aconitase/3IPM_dehydase_swvl"/>
</dbReference>
<dbReference type="GO" id="GO:0005829">
    <property type="term" value="C:cytosol"/>
    <property type="evidence" value="ECO:0007669"/>
    <property type="project" value="TreeGrafter"/>
</dbReference>
<dbReference type="InterPro" id="IPR001030">
    <property type="entry name" value="Acoase/IPM_deHydtase_lsu_aba"/>
</dbReference>
<dbReference type="Gene3D" id="3.30.499.10">
    <property type="entry name" value="Aconitase, domain 3"/>
    <property type="match status" value="2"/>
</dbReference>
<dbReference type="PANTHER" id="PTHR43160">
    <property type="entry name" value="ACONITATE HYDRATASE B"/>
    <property type="match status" value="1"/>
</dbReference>
<dbReference type="Gene3D" id="3.20.19.10">
    <property type="entry name" value="Aconitase, domain 4"/>
    <property type="match status" value="1"/>
</dbReference>
<evidence type="ECO:0000259" key="7">
    <source>
        <dbReference type="Pfam" id="PF00330"/>
    </source>
</evidence>
<keyword evidence="5" id="KW-0408">Iron</keyword>
<accession>A0A1W1XFY1</accession>
<evidence type="ECO:0000256" key="3">
    <source>
        <dbReference type="ARBA" id="ARBA00011245"/>
    </source>
</evidence>
<comment type="similarity">
    <text evidence="2">Belongs to the aconitase/IPM isomerase family.</text>
</comment>
<dbReference type="OrthoDB" id="9764318at2"/>
<dbReference type="PANTHER" id="PTHR43160:SF3">
    <property type="entry name" value="ACONITATE HYDRATASE, MITOCHONDRIAL"/>
    <property type="match status" value="1"/>
</dbReference>
<dbReference type="EMBL" id="FWXH01000004">
    <property type="protein sequence ID" value="SMC22885.1"/>
    <property type="molecule type" value="Genomic_DNA"/>
</dbReference>
<keyword evidence="10" id="KW-1185">Reference proteome</keyword>
<evidence type="ECO:0000313" key="9">
    <source>
        <dbReference type="EMBL" id="SMC22885.1"/>
    </source>
</evidence>
<dbReference type="Pfam" id="PF00694">
    <property type="entry name" value="Aconitase_C"/>
    <property type="match status" value="1"/>
</dbReference>
<dbReference type="Pfam" id="PF00330">
    <property type="entry name" value="Aconitase"/>
    <property type="match status" value="1"/>
</dbReference>
<organism evidence="9 10">
    <name type="scientific">Clostridium acidisoli DSM 12555</name>
    <dbReference type="NCBI Taxonomy" id="1121291"/>
    <lineage>
        <taxon>Bacteria</taxon>
        <taxon>Bacillati</taxon>
        <taxon>Bacillota</taxon>
        <taxon>Clostridia</taxon>
        <taxon>Eubacteriales</taxon>
        <taxon>Clostridiaceae</taxon>
        <taxon>Clostridium</taxon>
    </lineage>
</organism>
<evidence type="ECO:0000313" key="10">
    <source>
        <dbReference type="Proteomes" id="UP000192468"/>
    </source>
</evidence>
<dbReference type="Gene3D" id="3.40.1060.10">
    <property type="entry name" value="Aconitase, Domain 2"/>
    <property type="match status" value="1"/>
</dbReference>
<evidence type="ECO:0000256" key="6">
    <source>
        <dbReference type="ARBA" id="ARBA00023014"/>
    </source>
</evidence>
<dbReference type="SUPFAM" id="SSF53732">
    <property type="entry name" value="Aconitase iron-sulfur domain"/>
    <property type="match status" value="1"/>
</dbReference>
<dbReference type="InterPro" id="IPR000573">
    <property type="entry name" value="AconitaseA/IPMdHydase_ssu_swvl"/>
</dbReference>
<dbReference type="STRING" id="1121291.SAMN02745134_01750"/>
<dbReference type="GO" id="GO:0051539">
    <property type="term" value="F:4 iron, 4 sulfur cluster binding"/>
    <property type="evidence" value="ECO:0007669"/>
    <property type="project" value="TreeGrafter"/>
</dbReference>
<protein>
    <submittedName>
        <fullName evidence="9">Aconitate hydratase</fullName>
    </submittedName>
</protein>
<feature type="domain" description="Aconitase/3-isopropylmalate dehydratase large subunit alpha/beta/alpha" evidence="7">
    <location>
        <begin position="60"/>
        <end position="491"/>
    </location>
</feature>
<keyword evidence="6" id="KW-0411">Iron-sulfur</keyword>
<evidence type="ECO:0000259" key="8">
    <source>
        <dbReference type="Pfam" id="PF00694"/>
    </source>
</evidence>
<dbReference type="Proteomes" id="UP000192468">
    <property type="component" value="Unassembled WGS sequence"/>
</dbReference>
<dbReference type="PRINTS" id="PR00415">
    <property type="entry name" value="ACONITASE"/>
</dbReference>
<feature type="domain" description="Aconitase A/isopropylmalate dehydratase small subunit swivel" evidence="8">
    <location>
        <begin position="667"/>
        <end position="714"/>
    </location>
</feature>
<dbReference type="NCBIfam" id="NF008503">
    <property type="entry name" value="PRK11413.1"/>
    <property type="match status" value="1"/>
</dbReference>
<evidence type="ECO:0000256" key="5">
    <source>
        <dbReference type="ARBA" id="ARBA00023004"/>
    </source>
</evidence>
<reference evidence="9 10" key="1">
    <citation type="submission" date="2017-04" db="EMBL/GenBank/DDBJ databases">
        <authorList>
            <person name="Afonso C.L."/>
            <person name="Miller P.J."/>
            <person name="Scott M.A."/>
            <person name="Spackman E."/>
            <person name="Goraichik I."/>
            <person name="Dimitrov K.M."/>
            <person name="Suarez D.L."/>
            <person name="Swayne D.E."/>
        </authorList>
    </citation>
    <scope>NUCLEOTIDE SEQUENCE [LARGE SCALE GENOMIC DNA]</scope>
    <source>
        <strain evidence="9 10">DSM 12555</strain>
    </source>
</reference>
<evidence type="ECO:0000256" key="2">
    <source>
        <dbReference type="ARBA" id="ARBA00007185"/>
    </source>
</evidence>